<reference evidence="1 2" key="1">
    <citation type="submission" date="2019-08" db="EMBL/GenBank/DDBJ databases">
        <title>Whole genome of Aphis craccivora.</title>
        <authorList>
            <person name="Voronova N.V."/>
            <person name="Shulinski R.S."/>
            <person name="Bandarenka Y.V."/>
            <person name="Zhorov D.G."/>
            <person name="Warner D."/>
        </authorList>
    </citation>
    <scope>NUCLEOTIDE SEQUENCE [LARGE SCALE GENOMIC DNA]</scope>
    <source>
        <strain evidence="1">180601</strain>
        <tissue evidence="1">Whole Body</tissue>
    </source>
</reference>
<evidence type="ECO:0000313" key="2">
    <source>
        <dbReference type="Proteomes" id="UP000478052"/>
    </source>
</evidence>
<dbReference type="AlphaFoldDB" id="A0A6G0YVD6"/>
<organism evidence="1 2">
    <name type="scientific">Aphis craccivora</name>
    <name type="common">Cowpea aphid</name>
    <dbReference type="NCBI Taxonomy" id="307492"/>
    <lineage>
        <taxon>Eukaryota</taxon>
        <taxon>Metazoa</taxon>
        <taxon>Ecdysozoa</taxon>
        <taxon>Arthropoda</taxon>
        <taxon>Hexapoda</taxon>
        <taxon>Insecta</taxon>
        <taxon>Pterygota</taxon>
        <taxon>Neoptera</taxon>
        <taxon>Paraneoptera</taxon>
        <taxon>Hemiptera</taxon>
        <taxon>Sternorrhyncha</taxon>
        <taxon>Aphidomorpha</taxon>
        <taxon>Aphidoidea</taxon>
        <taxon>Aphididae</taxon>
        <taxon>Aphidini</taxon>
        <taxon>Aphis</taxon>
        <taxon>Aphis</taxon>
    </lineage>
</organism>
<feature type="non-terminal residue" evidence="1">
    <location>
        <position position="194"/>
    </location>
</feature>
<keyword evidence="2" id="KW-1185">Reference proteome</keyword>
<dbReference type="Proteomes" id="UP000478052">
    <property type="component" value="Unassembled WGS sequence"/>
</dbReference>
<accession>A0A6G0YVD6</accession>
<dbReference type="EMBL" id="VUJU01002248">
    <property type="protein sequence ID" value="KAF0761990.1"/>
    <property type="molecule type" value="Genomic_DNA"/>
</dbReference>
<sequence>MVFVFMCVADRERQSGQLCPPMTYKEKYEVVFIESGIQMHGCASLDHNREFSDVPVLQFWSEGPVNSSIEPTYCKNINNTVPNIFKCMSKTEPTNKEEIDKGLKYMSVYQYPTQFIQVLPFYRCVAFIAEEYADRGIMEIRMAFSNVRANSYDETQCEGLSYILLNKDMIYDVEKLNKWPEGASYVFVRGNIPP</sequence>
<proteinExistence type="predicted"/>
<evidence type="ECO:0000313" key="1">
    <source>
        <dbReference type="EMBL" id="KAF0761990.1"/>
    </source>
</evidence>
<name>A0A6G0YVD6_APHCR</name>
<dbReference type="OrthoDB" id="10312623at2759"/>
<gene>
    <name evidence="1" type="ORF">FWK35_00008605</name>
</gene>
<comment type="caution">
    <text evidence="1">The sequence shown here is derived from an EMBL/GenBank/DDBJ whole genome shotgun (WGS) entry which is preliminary data.</text>
</comment>
<protein>
    <submittedName>
        <fullName evidence="1">Uncharacterized protein</fullName>
    </submittedName>
</protein>